<dbReference type="InterPro" id="IPR050566">
    <property type="entry name" value="Deoxyribonucleoside_kinase"/>
</dbReference>
<name>A0A383WIK5_TETOB</name>
<feature type="compositionally biased region" description="Low complexity" evidence="1">
    <location>
        <begin position="1"/>
        <end position="18"/>
    </location>
</feature>
<dbReference type="GO" id="GO:0005737">
    <property type="term" value="C:cytoplasm"/>
    <property type="evidence" value="ECO:0007669"/>
    <property type="project" value="TreeGrafter"/>
</dbReference>
<feature type="domain" description="Deoxynucleoside kinase" evidence="2">
    <location>
        <begin position="140"/>
        <end position="404"/>
    </location>
</feature>
<protein>
    <recommendedName>
        <fullName evidence="2">Deoxynucleoside kinase domain-containing protein</fullName>
    </recommendedName>
</protein>
<evidence type="ECO:0000313" key="3">
    <source>
        <dbReference type="EMBL" id="SZX77307.1"/>
    </source>
</evidence>
<dbReference type="PANTHER" id="PTHR10513:SF35">
    <property type="entry name" value="DEOXYADENOSINE KINASE"/>
    <property type="match status" value="1"/>
</dbReference>
<dbReference type="SUPFAM" id="SSF52540">
    <property type="entry name" value="P-loop containing nucleoside triphosphate hydrolases"/>
    <property type="match status" value="1"/>
</dbReference>
<feature type="region of interest" description="Disordered" evidence="1">
    <location>
        <begin position="1"/>
        <end position="27"/>
    </location>
</feature>
<dbReference type="AlphaFoldDB" id="A0A383WIK5"/>
<dbReference type="CDD" id="cd01673">
    <property type="entry name" value="dNK"/>
    <property type="match status" value="1"/>
</dbReference>
<dbReference type="Pfam" id="PF01712">
    <property type="entry name" value="dNK"/>
    <property type="match status" value="1"/>
</dbReference>
<dbReference type="Gene3D" id="3.40.50.300">
    <property type="entry name" value="P-loop containing nucleotide triphosphate hydrolases"/>
    <property type="match status" value="1"/>
</dbReference>
<proteinExistence type="predicted"/>
<dbReference type="Proteomes" id="UP000256970">
    <property type="component" value="Unassembled WGS sequence"/>
</dbReference>
<dbReference type="InterPro" id="IPR031314">
    <property type="entry name" value="DNK_dom"/>
</dbReference>
<dbReference type="InterPro" id="IPR027417">
    <property type="entry name" value="P-loop_NTPase"/>
</dbReference>
<feature type="compositionally biased region" description="Low complexity" evidence="1">
    <location>
        <begin position="437"/>
        <end position="447"/>
    </location>
</feature>
<organism evidence="3 4">
    <name type="scientific">Tetradesmus obliquus</name>
    <name type="common">Green alga</name>
    <name type="synonym">Acutodesmus obliquus</name>
    <dbReference type="NCBI Taxonomy" id="3088"/>
    <lineage>
        <taxon>Eukaryota</taxon>
        <taxon>Viridiplantae</taxon>
        <taxon>Chlorophyta</taxon>
        <taxon>core chlorophytes</taxon>
        <taxon>Chlorophyceae</taxon>
        <taxon>CS clade</taxon>
        <taxon>Sphaeropleales</taxon>
        <taxon>Scenedesmaceae</taxon>
        <taxon>Tetradesmus</taxon>
    </lineage>
</organism>
<dbReference type="STRING" id="3088.A0A383WIK5"/>
<sequence>MAAQAAAGYTTSSTGSKASKSRKQANDALTEAAVQQLKSMLHVRGIGKGYERLLRDKGIQTVEQLSGGIISTLEKTATDGITWSPAVKYLQELGIKRQDHAQRIVTHLTSVYAPELHMQLEAAAAAGSAEGAELRPAITFCVEGNISAGKSTFLGYITNNNEELRDALGVVHEPVDQWQCVPTVEGGTLNLLDRFYSDPERYAYTFQNYVFMSRVLQERNSTGLRKPVRLMERSVFSDRMVFVRAVRESGWMGDVELAVYDSWFGPILETNPSLKPDGFIYLKCDPSTCMERLKMRGRHEEDSISIDYLEGLHAKHEDWLGAGRTAYEPRTRKQQQQYGLSSGGVLVPQAIQDNLFFLDVGGPGVAKDMHQSLHDVPALVLDCNEDILRDLDLQKEVQGQVQSYIRFMREQRVLKRQQELQMEQHQRRQQRRGGSEAADATRASRAAARARRLSEYGSPQPGGPEGVQEVFVDIAQEAARREDACAPAVSSGELLNAAGSSSRLMSTASGSLEVLQQANTKSMAMSQ</sequence>
<evidence type="ECO:0000259" key="2">
    <source>
        <dbReference type="Pfam" id="PF01712"/>
    </source>
</evidence>
<keyword evidence="4" id="KW-1185">Reference proteome</keyword>
<feature type="region of interest" description="Disordered" evidence="1">
    <location>
        <begin position="419"/>
        <end position="466"/>
    </location>
</feature>
<dbReference type="PANTHER" id="PTHR10513">
    <property type="entry name" value="DEOXYNUCLEOSIDE KINASE"/>
    <property type="match status" value="1"/>
</dbReference>
<dbReference type="GO" id="GO:0019136">
    <property type="term" value="F:deoxynucleoside kinase activity"/>
    <property type="evidence" value="ECO:0007669"/>
    <property type="project" value="TreeGrafter"/>
</dbReference>
<evidence type="ECO:0000256" key="1">
    <source>
        <dbReference type="SAM" id="MobiDB-lite"/>
    </source>
</evidence>
<evidence type="ECO:0000313" key="4">
    <source>
        <dbReference type="Proteomes" id="UP000256970"/>
    </source>
</evidence>
<accession>A0A383WIK5</accession>
<reference evidence="3 4" key="1">
    <citation type="submission" date="2016-10" db="EMBL/GenBank/DDBJ databases">
        <authorList>
            <person name="Cai Z."/>
        </authorList>
    </citation>
    <scope>NUCLEOTIDE SEQUENCE [LARGE SCALE GENOMIC DNA]</scope>
</reference>
<dbReference type="EMBL" id="FNXT01001281">
    <property type="protein sequence ID" value="SZX77307.1"/>
    <property type="molecule type" value="Genomic_DNA"/>
</dbReference>
<gene>
    <name evidence="3" type="ORF">BQ4739_LOCUS17665</name>
</gene>